<evidence type="ECO:0000256" key="1">
    <source>
        <dbReference type="ARBA" id="ARBA00022729"/>
    </source>
</evidence>
<dbReference type="InterPro" id="IPR003644">
    <property type="entry name" value="Calx_beta"/>
</dbReference>
<dbReference type="EMBL" id="CASHTH010002114">
    <property type="protein sequence ID" value="CAI8024988.1"/>
    <property type="molecule type" value="Genomic_DNA"/>
</dbReference>
<evidence type="ECO:0000259" key="5">
    <source>
        <dbReference type="SMART" id="SM00237"/>
    </source>
</evidence>
<keyword evidence="3" id="KW-0106">Calcium</keyword>
<dbReference type="PANTHER" id="PTHR11878">
    <property type="entry name" value="SODIUM/CALCIUM EXCHANGER"/>
    <property type="match status" value="1"/>
</dbReference>
<feature type="domain" description="Calx-beta" evidence="5">
    <location>
        <begin position="144"/>
        <end position="242"/>
    </location>
</feature>
<proteinExistence type="predicted"/>
<dbReference type="AlphaFoldDB" id="A0AA35S7P1"/>
<comment type="caution">
    <text evidence="6">The sequence shown here is derived from an EMBL/GenBank/DDBJ whole genome shotgun (WGS) entry which is preliminary data.</text>
</comment>
<keyword evidence="4" id="KW-0813">Transport</keyword>
<evidence type="ECO:0000256" key="2">
    <source>
        <dbReference type="ARBA" id="ARBA00022737"/>
    </source>
</evidence>
<dbReference type="PANTHER" id="PTHR11878:SF65">
    <property type="entry name" value="NA_CA-EXCHANGE PROTEIN, ISOFORM G"/>
    <property type="match status" value="1"/>
</dbReference>
<dbReference type="InterPro" id="IPR038081">
    <property type="entry name" value="CalX-like_sf"/>
</dbReference>
<gene>
    <name evidence="6" type="ORF">GBAR_LOCUS14475</name>
</gene>
<dbReference type="GO" id="GO:0030001">
    <property type="term" value="P:metal ion transport"/>
    <property type="evidence" value="ECO:0007669"/>
    <property type="project" value="TreeGrafter"/>
</dbReference>
<organism evidence="6 7">
    <name type="scientific">Geodia barretti</name>
    <name type="common">Barrett's horny sponge</name>
    <dbReference type="NCBI Taxonomy" id="519541"/>
    <lineage>
        <taxon>Eukaryota</taxon>
        <taxon>Metazoa</taxon>
        <taxon>Porifera</taxon>
        <taxon>Demospongiae</taxon>
        <taxon>Heteroscleromorpha</taxon>
        <taxon>Tetractinellida</taxon>
        <taxon>Astrophorina</taxon>
        <taxon>Geodiidae</taxon>
        <taxon>Geodia</taxon>
    </lineage>
</organism>
<dbReference type="Proteomes" id="UP001174909">
    <property type="component" value="Unassembled WGS sequence"/>
</dbReference>
<dbReference type="SMART" id="SM00237">
    <property type="entry name" value="Calx_beta"/>
    <property type="match status" value="3"/>
</dbReference>
<feature type="domain" description="Calx-beta" evidence="5">
    <location>
        <begin position="255"/>
        <end position="353"/>
    </location>
</feature>
<keyword evidence="2" id="KW-0677">Repeat</keyword>
<dbReference type="Pfam" id="PF03160">
    <property type="entry name" value="Calx-beta"/>
    <property type="match status" value="2"/>
</dbReference>
<protein>
    <submittedName>
        <fullName evidence="6">FRAS1-related extracellular matrix protein 2</fullName>
    </submittedName>
</protein>
<accession>A0AA35S7P1</accession>
<evidence type="ECO:0000256" key="4">
    <source>
        <dbReference type="ARBA" id="ARBA00023065"/>
    </source>
</evidence>
<name>A0AA35S7P1_GEOBA</name>
<evidence type="ECO:0000313" key="6">
    <source>
        <dbReference type="EMBL" id="CAI8024988.1"/>
    </source>
</evidence>
<evidence type="ECO:0000313" key="7">
    <source>
        <dbReference type="Proteomes" id="UP001174909"/>
    </source>
</evidence>
<keyword evidence="1" id="KW-0732">Signal</keyword>
<keyword evidence="7" id="KW-1185">Reference proteome</keyword>
<evidence type="ECO:0000256" key="3">
    <source>
        <dbReference type="ARBA" id="ARBA00022837"/>
    </source>
</evidence>
<sequence>MISITNDTVYEQLVEEFISNLVLVTDNANVIVRPARATVMIFDDDIPAPVFEMTMYTVPEDDPGSVRLCVDIGVEITEPITYTITTAQKNPPQAEDSDFTGGTTITIAPPGTESCTNFSDLVVNDNIGLEGNEAFTILIDGSMAMVTITEDDDVSIGFNPTAYMVLEGGSVDLIIERMGDAEDPVVATVLTRDGSATAGEDYVRLDGVEVTFLPGEFTQTVTLNTMADLPAEGDEDLVATLSAVDARVDVTQPNATVVITDDVVPTISFSTSNYVVGEGDGTVEVCLQLNVPLVADIDFTVTAASGTATADEDFVDEEQRAVFPIGETRACIDFKITDDRLQENDEIFTVAFSSRPGITTGDPATATVTIIDNDDPEPEFDQTMYTVPENNRTLPLCIDIGVLVSEAMEFTITASNKNPPEAQEADFNPSTTITVPAGGSMACIDFTGLVVDDNIALEGDQSFTISVGGSTSMVVIVDDDIPLIESGDVTINEDGGIAVVNVRLLNEIENDFVLDYSTGEVPDGAD</sequence>
<dbReference type="SUPFAM" id="SSF141072">
    <property type="entry name" value="CalX-like"/>
    <property type="match status" value="3"/>
</dbReference>
<feature type="domain" description="Calx-beta" evidence="5">
    <location>
        <begin position="37"/>
        <end position="140"/>
    </location>
</feature>
<dbReference type="InterPro" id="IPR051171">
    <property type="entry name" value="CaCA"/>
</dbReference>
<dbReference type="Gene3D" id="2.60.40.2030">
    <property type="match status" value="3"/>
</dbReference>
<reference evidence="6" key="1">
    <citation type="submission" date="2023-03" db="EMBL/GenBank/DDBJ databases">
        <authorList>
            <person name="Steffen K."/>
            <person name="Cardenas P."/>
        </authorList>
    </citation>
    <scope>NUCLEOTIDE SEQUENCE</scope>
</reference>
<dbReference type="GO" id="GO:0007154">
    <property type="term" value="P:cell communication"/>
    <property type="evidence" value="ECO:0007669"/>
    <property type="project" value="InterPro"/>
</dbReference>
<keyword evidence="4" id="KW-0406">Ion transport</keyword>
<dbReference type="GO" id="GO:0016020">
    <property type="term" value="C:membrane"/>
    <property type="evidence" value="ECO:0007669"/>
    <property type="project" value="InterPro"/>
</dbReference>
<feature type="non-terminal residue" evidence="6">
    <location>
        <position position="1"/>
    </location>
</feature>